<dbReference type="GO" id="GO:0016075">
    <property type="term" value="P:rRNA catabolic process"/>
    <property type="evidence" value="ECO:0007669"/>
    <property type="project" value="TreeGrafter"/>
</dbReference>
<dbReference type="InterPro" id="IPR003477">
    <property type="entry name" value="PemK-like"/>
</dbReference>
<dbReference type="InterPro" id="IPR011067">
    <property type="entry name" value="Plasmid_toxin/cell-grow_inhib"/>
</dbReference>
<dbReference type="AlphaFoldDB" id="A0A2T1FAB8"/>
<dbReference type="SUPFAM" id="SSF50118">
    <property type="entry name" value="Cell growth inhibitor/plasmid maintenance toxic component"/>
    <property type="match status" value="1"/>
</dbReference>
<keyword evidence="3" id="KW-0255">Endonuclease</keyword>
<evidence type="ECO:0000256" key="1">
    <source>
        <dbReference type="ARBA" id="ARBA00007521"/>
    </source>
</evidence>
<name>A0A2T1FAB8_9CYAN</name>
<sequence>MSEIYRGLIIDVDLDPTKGSETGKTRPCIVVTNNTYNARVPVIQVVPLTEWNAKKSQIKTNVEVPPSPSNGLSKRSIADCLQTRPIDRHNRLVSIRGELEPEILELIDIALKVVFDLI</sequence>
<keyword evidence="3" id="KW-0378">Hydrolase</keyword>
<comment type="similarity">
    <text evidence="1 3">Belongs to the PemK/MazF family.</text>
</comment>
<evidence type="ECO:0000313" key="5">
    <source>
        <dbReference type="Proteomes" id="UP000238937"/>
    </source>
</evidence>
<dbReference type="RefSeq" id="WP_106312369.1">
    <property type="nucleotide sequence ID" value="NZ_PVWO01000609.1"/>
</dbReference>
<dbReference type="Proteomes" id="UP000238937">
    <property type="component" value="Unassembled WGS sequence"/>
</dbReference>
<dbReference type="GO" id="GO:0016787">
    <property type="term" value="F:hydrolase activity"/>
    <property type="evidence" value="ECO:0007669"/>
    <property type="project" value="UniProtKB-KW"/>
</dbReference>
<dbReference type="OrthoDB" id="9793906at2"/>
<protein>
    <recommendedName>
        <fullName evidence="3">mRNA interferase</fullName>
        <ecNumber evidence="3">3.1.-.-</ecNumber>
    </recommendedName>
</protein>
<comment type="caution">
    <text evidence="4">The sequence shown here is derived from an EMBL/GenBank/DDBJ whole genome shotgun (WGS) entry which is preliminary data.</text>
</comment>
<dbReference type="Gene3D" id="2.30.30.110">
    <property type="match status" value="1"/>
</dbReference>
<keyword evidence="5" id="KW-1185">Reference proteome</keyword>
<evidence type="ECO:0000256" key="2">
    <source>
        <dbReference type="ARBA" id="ARBA00022649"/>
    </source>
</evidence>
<keyword evidence="3" id="KW-0540">Nuclease</keyword>
<dbReference type="GO" id="GO:0003677">
    <property type="term" value="F:DNA binding"/>
    <property type="evidence" value="ECO:0007669"/>
    <property type="project" value="InterPro"/>
</dbReference>
<dbReference type="GO" id="GO:0004521">
    <property type="term" value="F:RNA endonuclease activity"/>
    <property type="evidence" value="ECO:0007669"/>
    <property type="project" value="TreeGrafter"/>
</dbReference>
<dbReference type="EMBL" id="PVWO01000609">
    <property type="protein sequence ID" value="PSB41859.1"/>
    <property type="molecule type" value="Genomic_DNA"/>
</dbReference>
<accession>A0A2T1FAB8</accession>
<comment type="function">
    <text evidence="3">Toxic component of a type II toxin-antitoxin (TA) system.</text>
</comment>
<evidence type="ECO:0000313" key="4">
    <source>
        <dbReference type="EMBL" id="PSB41859.1"/>
    </source>
</evidence>
<dbReference type="EC" id="3.1.-.-" evidence="3"/>
<dbReference type="Pfam" id="PF02452">
    <property type="entry name" value="PemK_toxin"/>
    <property type="match status" value="1"/>
</dbReference>
<proteinExistence type="inferred from homology"/>
<dbReference type="PIRSF" id="PIRSF033490">
    <property type="entry name" value="MazF"/>
    <property type="match status" value="1"/>
</dbReference>
<dbReference type="PANTHER" id="PTHR33988">
    <property type="entry name" value="ENDORIBONUCLEASE MAZF-RELATED"/>
    <property type="match status" value="1"/>
</dbReference>
<organism evidence="4 5">
    <name type="scientific">Chamaesiphon polymorphus CCALA 037</name>
    <dbReference type="NCBI Taxonomy" id="2107692"/>
    <lineage>
        <taxon>Bacteria</taxon>
        <taxon>Bacillati</taxon>
        <taxon>Cyanobacteriota</taxon>
        <taxon>Cyanophyceae</taxon>
        <taxon>Gomontiellales</taxon>
        <taxon>Chamaesiphonaceae</taxon>
        <taxon>Chamaesiphon</taxon>
    </lineage>
</organism>
<evidence type="ECO:0000256" key="3">
    <source>
        <dbReference type="PIRNR" id="PIRNR033490"/>
    </source>
</evidence>
<dbReference type="PANTHER" id="PTHR33988:SF1">
    <property type="entry name" value="ENDORIBONUCLEASE MAZF7-RELATED"/>
    <property type="match status" value="1"/>
</dbReference>
<gene>
    <name evidence="4" type="ORF">C7B77_27110</name>
</gene>
<keyword evidence="2" id="KW-1277">Toxin-antitoxin system</keyword>
<dbReference type="GO" id="GO:0006402">
    <property type="term" value="P:mRNA catabolic process"/>
    <property type="evidence" value="ECO:0007669"/>
    <property type="project" value="TreeGrafter"/>
</dbReference>
<reference evidence="4 5" key="1">
    <citation type="submission" date="2018-03" db="EMBL/GenBank/DDBJ databases">
        <title>The ancient ancestry and fast evolution of plastids.</title>
        <authorList>
            <person name="Moore K.R."/>
            <person name="Magnabosco C."/>
            <person name="Momper L."/>
            <person name="Gold D.A."/>
            <person name="Bosak T."/>
            <person name="Fournier G.P."/>
        </authorList>
    </citation>
    <scope>NUCLEOTIDE SEQUENCE [LARGE SCALE GENOMIC DNA]</scope>
    <source>
        <strain evidence="4 5">CCALA 037</strain>
    </source>
</reference>